<feature type="non-terminal residue" evidence="6">
    <location>
        <position position="1"/>
    </location>
</feature>
<organism evidence="6 7">
    <name type="scientific">Eruca vesicaria subsp. sativa</name>
    <name type="common">Garden rocket</name>
    <name type="synonym">Eruca sativa</name>
    <dbReference type="NCBI Taxonomy" id="29727"/>
    <lineage>
        <taxon>Eukaryota</taxon>
        <taxon>Viridiplantae</taxon>
        <taxon>Streptophyta</taxon>
        <taxon>Embryophyta</taxon>
        <taxon>Tracheophyta</taxon>
        <taxon>Spermatophyta</taxon>
        <taxon>Magnoliopsida</taxon>
        <taxon>eudicotyledons</taxon>
        <taxon>Gunneridae</taxon>
        <taxon>Pentapetalae</taxon>
        <taxon>rosids</taxon>
        <taxon>malvids</taxon>
        <taxon>Brassicales</taxon>
        <taxon>Brassicaceae</taxon>
        <taxon>Brassiceae</taxon>
        <taxon>Eruca</taxon>
    </lineage>
</organism>
<keyword evidence="4" id="KW-0472">Membrane</keyword>
<accession>A0ABC8KWI8</accession>
<dbReference type="InterPro" id="IPR011992">
    <property type="entry name" value="EF-hand-dom_pair"/>
</dbReference>
<dbReference type="Gene3D" id="1.10.238.10">
    <property type="entry name" value="EF-hand"/>
    <property type="match status" value="1"/>
</dbReference>
<feature type="domain" description="EF-hand" evidence="5">
    <location>
        <begin position="1"/>
        <end position="28"/>
    </location>
</feature>
<keyword evidence="2 4" id="KW-0106">Calcium</keyword>
<evidence type="ECO:0000256" key="1">
    <source>
        <dbReference type="ARBA" id="ARBA00022737"/>
    </source>
</evidence>
<proteinExistence type="inferred from homology"/>
<dbReference type="PROSITE" id="PS50222">
    <property type="entry name" value="EF_HAND_2"/>
    <property type="match status" value="1"/>
</dbReference>
<name>A0ABC8KWI8_ERUVS</name>
<evidence type="ECO:0000313" key="7">
    <source>
        <dbReference type="Proteomes" id="UP001642260"/>
    </source>
</evidence>
<dbReference type="PANTHER" id="PTHR23056">
    <property type="entry name" value="CALCINEURIN B"/>
    <property type="match status" value="1"/>
</dbReference>
<dbReference type="GO" id="GO:0019722">
    <property type="term" value="P:calcium-mediated signaling"/>
    <property type="evidence" value="ECO:0007669"/>
    <property type="project" value="UniProtKB-UniRule"/>
</dbReference>
<keyword evidence="4" id="KW-0479">Metal-binding</keyword>
<sequence>AFIETDRNNDGKIDIDEWKDLVSMNPSLMKNMTLPYLKDIKATFPSFVLYCEDEELELQNLSF</sequence>
<dbReference type="InterPro" id="IPR002048">
    <property type="entry name" value="EF_hand_dom"/>
</dbReference>
<dbReference type="PANTHER" id="PTHR23056:SF122">
    <property type="entry name" value="CALCINEURIN B-LIKE PROTEIN"/>
    <property type="match status" value="1"/>
</dbReference>
<dbReference type="InterPro" id="IPR045198">
    <property type="entry name" value="CNBL1-10"/>
</dbReference>
<dbReference type="GO" id="GO:0019900">
    <property type="term" value="F:kinase binding"/>
    <property type="evidence" value="ECO:0007669"/>
    <property type="project" value="UniProtKB-UniRule"/>
</dbReference>
<keyword evidence="7" id="KW-1185">Reference proteome</keyword>
<dbReference type="GO" id="GO:0005509">
    <property type="term" value="F:calcium ion binding"/>
    <property type="evidence" value="ECO:0007669"/>
    <property type="project" value="UniProtKB-UniRule"/>
</dbReference>
<comment type="similarity">
    <text evidence="3 4">Belongs to the calcineurin regulatory subunit family.</text>
</comment>
<gene>
    <name evidence="6" type="ORF">ERUC_LOCUS28755</name>
</gene>
<evidence type="ECO:0000256" key="3">
    <source>
        <dbReference type="ARBA" id="ARBA00023774"/>
    </source>
</evidence>
<dbReference type="AlphaFoldDB" id="A0ABC8KWI8"/>
<evidence type="ECO:0000313" key="6">
    <source>
        <dbReference type="EMBL" id="CAH8362999.1"/>
    </source>
</evidence>
<comment type="function">
    <text evidence="4">Acts as a calcium sensor. CBL proteins interact with CIPK serine-threonine protein kinases. Binding of a CBL protein to the regulatory NAF domain of a CIPK protein lead to the activation of the kinase in a calcium-dependent manner.</text>
</comment>
<evidence type="ECO:0000256" key="4">
    <source>
        <dbReference type="RuleBase" id="RU369080"/>
    </source>
</evidence>
<reference evidence="6 7" key="1">
    <citation type="submission" date="2022-03" db="EMBL/GenBank/DDBJ databases">
        <authorList>
            <person name="Macdonald S."/>
            <person name="Ahmed S."/>
            <person name="Newling K."/>
        </authorList>
    </citation>
    <scope>NUCLEOTIDE SEQUENCE [LARGE SCALE GENOMIC DNA]</scope>
</reference>
<comment type="subunit">
    <text evidence="4">Homodimer. Interacts with CIPK.</text>
</comment>
<dbReference type="GO" id="GO:0016020">
    <property type="term" value="C:membrane"/>
    <property type="evidence" value="ECO:0007669"/>
    <property type="project" value="UniProtKB-SubCell"/>
</dbReference>
<evidence type="ECO:0000256" key="2">
    <source>
        <dbReference type="ARBA" id="ARBA00022837"/>
    </source>
</evidence>
<dbReference type="SUPFAM" id="SSF47473">
    <property type="entry name" value="EF-hand"/>
    <property type="match status" value="1"/>
</dbReference>
<keyword evidence="1 4" id="KW-0677">Repeat</keyword>
<dbReference type="PROSITE" id="PS00018">
    <property type="entry name" value="EF_HAND_1"/>
    <property type="match status" value="1"/>
</dbReference>
<dbReference type="EMBL" id="CAKOAT010349599">
    <property type="protein sequence ID" value="CAH8362999.1"/>
    <property type="molecule type" value="Genomic_DNA"/>
</dbReference>
<comment type="caution">
    <text evidence="6">The sequence shown here is derived from an EMBL/GenBank/DDBJ whole genome shotgun (WGS) entry which is preliminary data.</text>
</comment>
<dbReference type="Proteomes" id="UP001642260">
    <property type="component" value="Unassembled WGS sequence"/>
</dbReference>
<protein>
    <recommendedName>
        <fullName evidence="4">Calcineurin B-like protein</fullName>
    </recommendedName>
</protein>
<evidence type="ECO:0000259" key="5">
    <source>
        <dbReference type="PROSITE" id="PS50222"/>
    </source>
</evidence>
<dbReference type="InterPro" id="IPR018247">
    <property type="entry name" value="EF_Hand_1_Ca_BS"/>
</dbReference>
<comment type="subcellular location">
    <subcellularLocation>
        <location evidence="4">Membrane</location>
    </subcellularLocation>
</comment>